<feature type="compositionally biased region" description="Basic and acidic residues" evidence="1">
    <location>
        <begin position="280"/>
        <end position="291"/>
    </location>
</feature>
<organism evidence="4 5">
    <name type="scientific">Arachis hypogaea</name>
    <name type="common">Peanut</name>
    <dbReference type="NCBI Taxonomy" id="3818"/>
    <lineage>
        <taxon>Eukaryota</taxon>
        <taxon>Viridiplantae</taxon>
        <taxon>Streptophyta</taxon>
        <taxon>Embryophyta</taxon>
        <taxon>Tracheophyta</taxon>
        <taxon>Spermatophyta</taxon>
        <taxon>Magnoliopsida</taxon>
        <taxon>eudicotyledons</taxon>
        <taxon>Gunneridae</taxon>
        <taxon>Pentapetalae</taxon>
        <taxon>rosids</taxon>
        <taxon>fabids</taxon>
        <taxon>Fabales</taxon>
        <taxon>Fabaceae</taxon>
        <taxon>Papilionoideae</taxon>
        <taxon>50 kb inversion clade</taxon>
        <taxon>dalbergioids sensu lato</taxon>
        <taxon>Dalbergieae</taxon>
        <taxon>Pterocarpus clade</taxon>
        <taxon>Arachis</taxon>
    </lineage>
</organism>
<evidence type="ECO:0000313" key="5">
    <source>
        <dbReference type="Proteomes" id="UP000289738"/>
    </source>
</evidence>
<feature type="compositionally biased region" description="Polar residues" evidence="1">
    <location>
        <begin position="450"/>
        <end position="463"/>
    </location>
</feature>
<feature type="chain" id="PRO_5019427846" description="Calmodulin-binding domain-containing protein" evidence="2">
    <location>
        <begin position="19"/>
        <end position="620"/>
    </location>
</feature>
<dbReference type="AlphaFoldDB" id="A0A444X8E8"/>
<dbReference type="EMBL" id="SDMP01000020">
    <property type="protein sequence ID" value="RYQ85977.1"/>
    <property type="molecule type" value="Genomic_DNA"/>
</dbReference>
<feature type="region of interest" description="Disordered" evidence="1">
    <location>
        <begin position="141"/>
        <end position="169"/>
    </location>
</feature>
<feature type="compositionally biased region" description="Polar residues" evidence="1">
    <location>
        <begin position="230"/>
        <end position="250"/>
    </location>
</feature>
<feature type="region of interest" description="Disordered" evidence="1">
    <location>
        <begin position="84"/>
        <end position="103"/>
    </location>
</feature>
<keyword evidence="5" id="KW-1185">Reference proteome</keyword>
<feature type="compositionally biased region" description="Polar residues" evidence="1">
    <location>
        <begin position="292"/>
        <end position="318"/>
    </location>
</feature>
<reference evidence="4 5" key="1">
    <citation type="submission" date="2019-01" db="EMBL/GenBank/DDBJ databases">
        <title>Sequencing of cultivated peanut Arachis hypogaea provides insights into genome evolution and oil improvement.</title>
        <authorList>
            <person name="Chen X."/>
        </authorList>
    </citation>
    <scope>NUCLEOTIDE SEQUENCE [LARGE SCALE GENOMIC DNA]</scope>
    <source>
        <strain evidence="5">cv. Fuhuasheng</strain>
        <tissue evidence="4">Leaves</tissue>
    </source>
</reference>
<feature type="compositionally biased region" description="Polar residues" evidence="1">
    <location>
        <begin position="145"/>
        <end position="156"/>
    </location>
</feature>
<evidence type="ECO:0000256" key="1">
    <source>
        <dbReference type="SAM" id="MobiDB-lite"/>
    </source>
</evidence>
<feature type="compositionally biased region" description="Basic and acidic residues" evidence="1">
    <location>
        <begin position="84"/>
        <end position="97"/>
    </location>
</feature>
<feature type="compositionally biased region" description="Low complexity" evidence="1">
    <location>
        <begin position="207"/>
        <end position="221"/>
    </location>
</feature>
<protein>
    <recommendedName>
        <fullName evidence="3">Calmodulin-binding domain-containing protein</fullName>
    </recommendedName>
</protein>
<feature type="compositionally biased region" description="Polar residues" evidence="1">
    <location>
        <begin position="405"/>
        <end position="419"/>
    </location>
</feature>
<gene>
    <name evidence="4" type="ORF">Ahy_B10g105629</name>
</gene>
<feature type="compositionally biased region" description="Polar residues" evidence="1">
    <location>
        <begin position="270"/>
        <end position="279"/>
    </location>
</feature>
<name>A0A444X8E8_ARAHY</name>
<evidence type="ECO:0000259" key="3">
    <source>
        <dbReference type="SMART" id="SM01054"/>
    </source>
</evidence>
<accession>A0A444X8E8</accession>
<dbReference type="STRING" id="3818.A0A444X8E8"/>
<dbReference type="Proteomes" id="UP000289738">
    <property type="component" value="Chromosome B10"/>
</dbReference>
<feature type="compositionally biased region" description="Basic and acidic residues" evidence="1">
    <location>
        <begin position="464"/>
        <end position="481"/>
    </location>
</feature>
<feature type="compositionally biased region" description="Low complexity" evidence="1">
    <location>
        <begin position="259"/>
        <end position="269"/>
    </location>
</feature>
<dbReference type="Pfam" id="PF07839">
    <property type="entry name" value="CaM_binding"/>
    <property type="match status" value="1"/>
</dbReference>
<dbReference type="SMART" id="SM01054">
    <property type="entry name" value="CaM_binding"/>
    <property type="match status" value="1"/>
</dbReference>
<dbReference type="PANTHER" id="PTHR33349:SF1">
    <property type="entry name" value="EMB|CAB62594.1"/>
    <property type="match status" value="1"/>
</dbReference>
<dbReference type="InterPro" id="IPR012417">
    <property type="entry name" value="CaM-bd_dom_pln"/>
</dbReference>
<sequence>MRRVIVVVNSVLLICVSCSDMMDKESEELALTPEVTKPDTVETRRFSSGKGSSGNSTAKVVPRYLRASTGSCHDFCKYGRKHELEGNERRSIPDRATRKQLYQSSQKSIGGIMTSVAKLRGSLDSRLPFVKLQESIDSEHDISDTAGTNKHGLSTKSFDKEKQIGNDAPENWKKTSLVKFKPSLLKSHTSPLAIQEISTTAKEVKPSLKSTSLKLETSPKSASKKVEAPSNLSSKKVKAQSKSISNNGETPSRSDSKVKTSSRSTSKPVETSSEASSLKGNKDMKLSEKRVTSLSPDSATRNTISTMKSSKSFGSKMNSEIKMEKDAASSKTASRKLIAPIRTPVSPRPSLVRVASLNSRKNKSLKIVSRLKNQQNARKVAPEESNNNDNQVEEKTLYVIKMESGNKTLESDQNPSYDNEPSLPQMSPPNPSPPSTSESVSQEDQEESDYTSSEFEMDSFSSNHELENMENRETLEVEKGKPTKGGIVCSDDAAQVLKLKFRRGKVVDNQLERNTPRRLKFRRAKLLGEKANLKGGRKSLKGLDEGFADGADATTGPEKVVLRHQDMQDKKDAQGLFNNVIEETASKLVEARKSKVKALVGAFETVISLQEKKPPANTVS</sequence>
<feature type="compositionally biased region" description="Basic and acidic residues" evidence="1">
    <location>
        <begin position="319"/>
        <end position="328"/>
    </location>
</feature>
<keyword evidence="2" id="KW-0732">Signal</keyword>
<evidence type="ECO:0000313" key="4">
    <source>
        <dbReference type="EMBL" id="RYQ85977.1"/>
    </source>
</evidence>
<dbReference type="GO" id="GO:0005516">
    <property type="term" value="F:calmodulin binding"/>
    <property type="evidence" value="ECO:0007669"/>
    <property type="project" value="InterPro"/>
</dbReference>
<evidence type="ECO:0000256" key="2">
    <source>
        <dbReference type="SAM" id="SignalP"/>
    </source>
</evidence>
<feature type="signal peptide" evidence="2">
    <location>
        <begin position="1"/>
        <end position="18"/>
    </location>
</feature>
<dbReference type="PANTHER" id="PTHR33349">
    <property type="entry name" value="EMB|CAB62594.1"/>
    <property type="match status" value="1"/>
</dbReference>
<comment type="caution">
    <text evidence="4">The sequence shown here is derived from an EMBL/GenBank/DDBJ whole genome shotgun (WGS) entry which is preliminary data.</text>
</comment>
<proteinExistence type="predicted"/>
<feature type="domain" description="Calmodulin-binding" evidence="3">
    <location>
        <begin position="495"/>
        <end position="608"/>
    </location>
</feature>
<feature type="region of interest" description="Disordered" evidence="1">
    <location>
        <begin position="201"/>
        <end position="486"/>
    </location>
</feature>